<dbReference type="OrthoDB" id="9815350at2"/>
<dbReference type="InterPro" id="IPR007419">
    <property type="entry name" value="BFD-like_2Fe2S-bd_dom"/>
</dbReference>
<comment type="caution">
    <text evidence="10">The sequence shown here is derived from an EMBL/GenBank/DDBJ whole genome shotgun (WGS) entry which is preliminary data.</text>
</comment>
<sequence>MYVCICKGITERALQEAIYHGADRMRDLKSCLGVTEQCGLCACHVKQVLDQTLEQKSQMQDLVPQSFASQSVCMCTNAA</sequence>
<dbReference type="Gene3D" id="1.10.10.1100">
    <property type="entry name" value="BFD-like [2Fe-2S]-binding domain"/>
    <property type="match status" value="1"/>
</dbReference>
<dbReference type="EMBL" id="PXXU01000035">
    <property type="protein sequence ID" value="PSJ16817.1"/>
    <property type="molecule type" value="Genomic_DNA"/>
</dbReference>
<keyword evidence="6" id="KW-0411">Iron-sulfur</keyword>
<dbReference type="InterPro" id="IPR041854">
    <property type="entry name" value="BFD-like_2Fe2S-bd_dom_sf"/>
</dbReference>
<name>A0A2P7NTL5_9PROT</name>
<feature type="domain" description="BFD-like [2Fe-2S]-binding" evidence="9">
    <location>
        <begin position="2"/>
        <end position="50"/>
    </location>
</feature>
<evidence type="ECO:0000256" key="8">
    <source>
        <dbReference type="ARBA" id="ARBA00046332"/>
    </source>
</evidence>
<accession>A0A2P7NTL5</accession>
<gene>
    <name evidence="10" type="ORF">C7H79_11420</name>
</gene>
<reference evidence="10 11" key="1">
    <citation type="submission" date="2018-03" db="EMBL/GenBank/DDBJ databases">
        <title>Draft genome of Nitrosomonas supralitoralis APG5.</title>
        <authorList>
            <person name="Urakawa H."/>
            <person name="Lopez J.V."/>
        </authorList>
    </citation>
    <scope>NUCLEOTIDE SEQUENCE [LARGE SCALE GENOMIC DNA]</scope>
    <source>
        <strain evidence="10 11">APG5</strain>
    </source>
</reference>
<keyword evidence="2" id="KW-0001">2Fe-2S</keyword>
<evidence type="ECO:0000256" key="3">
    <source>
        <dbReference type="ARBA" id="ARBA00022723"/>
    </source>
</evidence>
<dbReference type="Pfam" id="PF04324">
    <property type="entry name" value="Fer2_BFD"/>
    <property type="match status" value="1"/>
</dbReference>
<dbReference type="GO" id="GO:0051537">
    <property type="term" value="F:2 iron, 2 sulfur cluster binding"/>
    <property type="evidence" value="ECO:0007669"/>
    <property type="project" value="UniProtKB-KW"/>
</dbReference>
<evidence type="ECO:0000256" key="6">
    <source>
        <dbReference type="ARBA" id="ARBA00023014"/>
    </source>
</evidence>
<evidence type="ECO:0000256" key="5">
    <source>
        <dbReference type="ARBA" id="ARBA00023004"/>
    </source>
</evidence>
<protein>
    <recommendedName>
        <fullName evidence="7">Bacterioferritin-associated ferredoxin</fullName>
    </recommendedName>
</protein>
<evidence type="ECO:0000256" key="4">
    <source>
        <dbReference type="ARBA" id="ARBA00022982"/>
    </source>
</evidence>
<proteinExistence type="inferred from homology"/>
<keyword evidence="3" id="KW-0479">Metal-binding</keyword>
<dbReference type="AlphaFoldDB" id="A0A2P7NTL5"/>
<keyword evidence="5" id="KW-0408">Iron</keyword>
<dbReference type="PANTHER" id="PTHR37424:SF1">
    <property type="entry name" value="BACTERIOFERRITIN-ASSOCIATED FERREDOXIN"/>
    <property type="match status" value="1"/>
</dbReference>
<dbReference type="PANTHER" id="PTHR37424">
    <property type="entry name" value="BACTERIOFERRITIN-ASSOCIATED FERREDOXIN"/>
    <property type="match status" value="1"/>
</dbReference>
<evidence type="ECO:0000256" key="1">
    <source>
        <dbReference type="ARBA" id="ARBA00022448"/>
    </source>
</evidence>
<dbReference type="GO" id="GO:0046872">
    <property type="term" value="F:metal ion binding"/>
    <property type="evidence" value="ECO:0007669"/>
    <property type="project" value="UniProtKB-KW"/>
</dbReference>
<evidence type="ECO:0000313" key="10">
    <source>
        <dbReference type="EMBL" id="PSJ16817.1"/>
    </source>
</evidence>
<comment type="similarity">
    <text evidence="8">Belongs to the Bfd family.</text>
</comment>
<dbReference type="Proteomes" id="UP000241912">
    <property type="component" value="Unassembled WGS sequence"/>
</dbReference>
<organism evidence="10 11">
    <name type="scientific">Nitrosomonas supralitoralis</name>
    <dbReference type="NCBI Taxonomy" id="2116706"/>
    <lineage>
        <taxon>Bacteria</taxon>
        <taxon>Pseudomonadati</taxon>
        <taxon>Pseudomonadota</taxon>
        <taxon>Betaproteobacteria</taxon>
        <taxon>Nitrosomonadales</taxon>
        <taxon>Nitrosomonadaceae</taxon>
        <taxon>Nitrosomonas</taxon>
    </lineage>
</organism>
<keyword evidence="11" id="KW-1185">Reference proteome</keyword>
<dbReference type="RefSeq" id="WP_106707396.1">
    <property type="nucleotide sequence ID" value="NZ_PXXU01000035.1"/>
</dbReference>
<evidence type="ECO:0000256" key="2">
    <source>
        <dbReference type="ARBA" id="ARBA00022714"/>
    </source>
</evidence>
<evidence type="ECO:0000313" key="11">
    <source>
        <dbReference type="Proteomes" id="UP000241912"/>
    </source>
</evidence>
<keyword evidence="1" id="KW-0813">Transport</keyword>
<evidence type="ECO:0000256" key="7">
    <source>
        <dbReference type="ARBA" id="ARBA00039386"/>
    </source>
</evidence>
<evidence type="ECO:0000259" key="9">
    <source>
        <dbReference type="Pfam" id="PF04324"/>
    </source>
</evidence>
<dbReference type="InterPro" id="IPR052371">
    <property type="entry name" value="BFD-associated_ferredoxin"/>
</dbReference>
<keyword evidence="4" id="KW-0249">Electron transport</keyword>